<feature type="transmembrane region" description="Helical" evidence="10">
    <location>
        <begin position="260"/>
        <end position="280"/>
    </location>
</feature>
<keyword evidence="9 10" id="KW-0807">Transducer</keyword>
<sequence>MQVFPITFKILTICGIWRPKNFDTFIKKYIYYCLTVLICFLVFTFTLSHLIDIIVCANNFEDLAESCFMVLSMLNICCKTINILYLRNDILQLLKLLINSHCQVVDEIERKIEIKFYNKIRFVTLFYTILAEITCILITIRSFFASTTNTLPFRAWIPYEIQTQFHFWIVFFHQTIAHVVGANIQIANDTLVYAMLIQTNMQLQILKNRLKNISNNFEGRDVTKCSTKNINDSKKLLVKCVKYHRCILEYSEKLNNTLRIIIFIQFVVSLLVLCSSVYLLSKMKLVSMQFISLMLYLFCMLYQIFLYCWYGNEIILQSMDLGNVVYIIDWTNLKIKDKKNLLILMLLFCKPIKFTSTFLVTLSIDSYCKILKTSYSIFNLLQRISL</sequence>
<dbReference type="Pfam" id="PF02949">
    <property type="entry name" value="7tm_6"/>
    <property type="match status" value="1"/>
</dbReference>
<keyword evidence="4 10" id="KW-0812">Transmembrane</keyword>
<dbReference type="GeneID" id="105366730"/>
<accession>A0AAJ6YSQ0</accession>
<dbReference type="InterPro" id="IPR004117">
    <property type="entry name" value="7tm6_olfct_rcpt"/>
</dbReference>
<proteinExistence type="inferred from homology"/>
<feature type="transmembrane region" description="Helical" evidence="10">
    <location>
        <begin position="120"/>
        <end position="145"/>
    </location>
</feature>
<evidence type="ECO:0000313" key="12">
    <source>
        <dbReference type="RefSeq" id="XP_011503569.1"/>
    </source>
</evidence>
<keyword evidence="7 10" id="KW-0472">Membrane</keyword>
<feature type="transmembrane region" description="Helical" evidence="10">
    <location>
        <begin position="341"/>
        <end position="364"/>
    </location>
</feature>
<evidence type="ECO:0000256" key="8">
    <source>
        <dbReference type="ARBA" id="ARBA00023170"/>
    </source>
</evidence>
<evidence type="ECO:0000256" key="10">
    <source>
        <dbReference type="RuleBase" id="RU351113"/>
    </source>
</evidence>
<evidence type="ECO:0000256" key="4">
    <source>
        <dbReference type="ARBA" id="ARBA00022692"/>
    </source>
</evidence>
<dbReference type="GO" id="GO:0007165">
    <property type="term" value="P:signal transduction"/>
    <property type="evidence" value="ECO:0007669"/>
    <property type="project" value="UniProtKB-KW"/>
</dbReference>
<feature type="transmembrane region" description="Helical" evidence="10">
    <location>
        <begin position="29"/>
        <end position="51"/>
    </location>
</feature>
<evidence type="ECO:0000256" key="2">
    <source>
        <dbReference type="ARBA" id="ARBA00022475"/>
    </source>
</evidence>
<gene>
    <name evidence="12" type="primary">LOC105366730</name>
</gene>
<dbReference type="KEGG" id="csol:105366730"/>
<evidence type="ECO:0000256" key="6">
    <source>
        <dbReference type="ARBA" id="ARBA00022989"/>
    </source>
</evidence>
<feature type="transmembrane region" description="Helical" evidence="10">
    <location>
        <begin position="63"/>
        <end position="86"/>
    </location>
</feature>
<name>A0AAJ6YSQ0_9HYME</name>
<dbReference type="PANTHER" id="PTHR21137:SF35">
    <property type="entry name" value="ODORANT RECEPTOR 19A-RELATED"/>
    <property type="match status" value="1"/>
</dbReference>
<evidence type="ECO:0000256" key="7">
    <source>
        <dbReference type="ARBA" id="ARBA00023136"/>
    </source>
</evidence>
<evidence type="ECO:0000313" key="11">
    <source>
        <dbReference type="Proteomes" id="UP000695007"/>
    </source>
</evidence>
<evidence type="ECO:0000256" key="9">
    <source>
        <dbReference type="ARBA" id="ARBA00023224"/>
    </source>
</evidence>
<keyword evidence="6 10" id="KW-1133">Transmembrane helix</keyword>
<dbReference type="GO" id="GO:0005886">
    <property type="term" value="C:plasma membrane"/>
    <property type="evidence" value="ECO:0007669"/>
    <property type="project" value="UniProtKB-SubCell"/>
</dbReference>
<dbReference type="AlphaFoldDB" id="A0AAJ6YSQ0"/>
<dbReference type="GO" id="GO:0004984">
    <property type="term" value="F:olfactory receptor activity"/>
    <property type="evidence" value="ECO:0007669"/>
    <property type="project" value="InterPro"/>
</dbReference>
<evidence type="ECO:0000256" key="5">
    <source>
        <dbReference type="ARBA" id="ARBA00022725"/>
    </source>
</evidence>
<feature type="transmembrane region" description="Helical" evidence="10">
    <location>
        <begin position="286"/>
        <end position="310"/>
    </location>
</feature>
<feature type="transmembrane region" description="Helical" evidence="10">
    <location>
        <begin position="165"/>
        <end position="186"/>
    </location>
</feature>
<keyword evidence="3 10" id="KW-0716">Sensory transduction</keyword>
<keyword evidence="11" id="KW-1185">Reference proteome</keyword>
<keyword evidence="2" id="KW-1003">Cell membrane</keyword>
<dbReference type="Proteomes" id="UP000695007">
    <property type="component" value="Unplaced"/>
</dbReference>
<protein>
    <recommendedName>
        <fullName evidence="10">Odorant receptor</fullName>
    </recommendedName>
</protein>
<comment type="subcellular location">
    <subcellularLocation>
        <location evidence="1 10">Cell membrane</location>
        <topology evidence="1 10">Multi-pass membrane protein</topology>
    </subcellularLocation>
</comment>
<comment type="similarity">
    <text evidence="10">Belongs to the insect chemoreceptor superfamily. Heteromeric odorant receptor channel (TC 1.A.69) family.</text>
</comment>
<dbReference type="RefSeq" id="XP_011503569.1">
    <property type="nucleotide sequence ID" value="XM_011505267.1"/>
</dbReference>
<organism evidence="11 12">
    <name type="scientific">Ceratosolen solmsi marchali</name>
    <dbReference type="NCBI Taxonomy" id="326594"/>
    <lineage>
        <taxon>Eukaryota</taxon>
        <taxon>Metazoa</taxon>
        <taxon>Ecdysozoa</taxon>
        <taxon>Arthropoda</taxon>
        <taxon>Hexapoda</taxon>
        <taxon>Insecta</taxon>
        <taxon>Pterygota</taxon>
        <taxon>Neoptera</taxon>
        <taxon>Endopterygota</taxon>
        <taxon>Hymenoptera</taxon>
        <taxon>Apocrita</taxon>
        <taxon>Proctotrupomorpha</taxon>
        <taxon>Chalcidoidea</taxon>
        <taxon>Agaonidae</taxon>
        <taxon>Agaoninae</taxon>
        <taxon>Ceratosolen</taxon>
    </lineage>
</organism>
<reference evidence="12" key="1">
    <citation type="submission" date="2025-08" db="UniProtKB">
        <authorList>
            <consortium name="RefSeq"/>
        </authorList>
    </citation>
    <scope>IDENTIFICATION</scope>
</reference>
<keyword evidence="8 10" id="KW-0675">Receptor</keyword>
<dbReference type="GO" id="GO:0005549">
    <property type="term" value="F:odorant binding"/>
    <property type="evidence" value="ECO:0007669"/>
    <property type="project" value="InterPro"/>
</dbReference>
<evidence type="ECO:0000256" key="1">
    <source>
        <dbReference type="ARBA" id="ARBA00004651"/>
    </source>
</evidence>
<dbReference type="PANTHER" id="PTHR21137">
    <property type="entry name" value="ODORANT RECEPTOR"/>
    <property type="match status" value="1"/>
</dbReference>
<keyword evidence="5 10" id="KW-0552">Olfaction</keyword>
<evidence type="ECO:0000256" key="3">
    <source>
        <dbReference type="ARBA" id="ARBA00022606"/>
    </source>
</evidence>